<accession>A0A2M7Q9V3</accession>
<protein>
    <submittedName>
        <fullName evidence="4">NrdH-redoxin</fullName>
    </submittedName>
</protein>
<dbReference type="PROSITE" id="PS00195">
    <property type="entry name" value="GLUTAREDOXIN_1"/>
    <property type="match status" value="1"/>
</dbReference>
<dbReference type="PRINTS" id="PR00160">
    <property type="entry name" value="GLUTAREDOXIN"/>
</dbReference>
<dbReference type="InterPro" id="IPR051548">
    <property type="entry name" value="Grx-like_ET"/>
</dbReference>
<evidence type="ECO:0000259" key="3">
    <source>
        <dbReference type="PROSITE" id="PS50404"/>
    </source>
</evidence>
<dbReference type="GO" id="GO:0009055">
    <property type="term" value="F:electron transfer activity"/>
    <property type="evidence" value="ECO:0007669"/>
    <property type="project" value="TreeGrafter"/>
</dbReference>
<dbReference type="SUPFAM" id="SSF52833">
    <property type="entry name" value="Thioredoxin-like"/>
    <property type="match status" value="1"/>
</dbReference>
<dbReference type="NCBIfam" id="TIGR02196">
    <property type="entry name" value="GlrX_YruB"/>
    <property type="match status" value="1"/>
</dbReference>
<dbReference type="InterPro" id="IPR014025">
    <property type="entry name" value="Glutaredoxin_subgr"/>
</dbReference>
<dbReference type="PROSITE" id="PS51354">
    <property type="entry name" value="GLUTAREDOXIN_2"/>
    <property type="match status" value="1"/>
</dbReference>
<dbReference type="GO" id="GO:0045454">
    <property type="term" value="P:cell redox homeostasis"/>
    <property type="evidence" value="ECO:0007669"/>
    <property type="project" value="TreeGrafter"/>
</dbReference>
<dbReference type="Pfam" id="PF00462">
    <property type="entry name" value="Glutaredoxin"/>
    <property type="match status" value="1"/>
</dbReference>
<dbReference type="PANTHER" id="PTHR34386">
    <property type="entry name" value="GLUTAREDOXIN"/>
    <property type="match status" value="1"/>
</dbReference>
<evidence type="ECO:0000256" key="1">
    <source>
        <dbReference type="ARBA" id="ARBA00023157"/>
    </source>
</evidence>
<name>A0A2M7Q9V3_9BACT</name>
<dbReference type="AlphaFoldDB" id="A0A2M7Q9V3"/>
<dbReference type="InterPro" id="IPR011911">
    <property type="entry name" value="GlrX_YruB"/>
</dbReference>
<dbReference type="PANTHER" id="PTHR34386:SF1">
    <property type="entry name" value="GLUTAREDOXIN-LIKE PROTEIN NRDH"/>
    <property type="match status" value="1"/>
</dbReference>
<proteinExistence type="predicted"/>
<keyword evidence="2" id="KW-0676">Redox-active center</keyword>
<dbReference type="InterPro" id="IPR004045">
    <property type="entry name" value="Glutathione_S-Trfase_N"/>
</dbReference>
<dbReference type="InterPro" id="IPR011767">
    <property type="entry name" value="GLR_AS"/>
</dbReference>
<organism evidence="4 5">
    <name type="scientific">Candidatus Uhrbacteria bacterium CG_4_10_14_0_8_um_filter_58_22</name>
    <dbReference type="NCBI Taxonomy" id="1975029"/>
    <lineage>
        <taxon>Bacteria</taxon>
        <taxon>Candidatus Uhriibacteriota</taxon>
    </lineage>
</organism>
<dbReference type="InterPro" id="IPR036249">
    <property type="entry name" value="Thioredoxin-like_sf"/>
</dbReference>
<comment type="caution">
    <text evidence="4">The sequence shown here is derived from an EMBL/GenBank/DDBJ whole genome shotgun (WGS) entry which is preliminary data.</text>
</comment>
<dbReference type="InterPro" id="IPR002109">
    <property type="entry name" value="Glutaredoxin"/>
</dbReference>
<dbReference type="Proteomes" id="UP000230973">
    <property type="component" value="Unassembled WGS sequence"/>
</dbReference>
<evidence type="ECO:0000313" key="4">
    <source>
        <dbReference type="EMBL" id="PIY62611.1"/>
    </source>
</evidence>
<dbReference type="PROSITE" id="PS50404">
    <property type="entry name" value="GST_NTER"/>
    <property type="match status" value="1"/>
</dbReference>
<feature type="domain" description="GST N-terminal" evidence="3">
    <location>
        <begin position="5"/>
        <end position="81"/>
    </location>
</feature>
<dbReference type="EMBL" id="PFLC01000034">
    <property type="protein sequence ID" value="PIY62611.1"/>
    <property type="molecule type" value="Genomic_DNA"/>
</dbReference>
<evidence type="ECO:0000256" key="2">
    <source>
        <dbReference type="ARBA" id="ARBA00023284"/>
    </source>
</evidence>
<reference evidence="5" key="1">
    <citation type="submission" date="2017-09" db="EMBL/GenBank/DDBJ databases">
        <title>Depth-based differentiation of microbial function through sediment-hosted aquifers and enrichment of novel symbionts in the deep terrestrial subsurface.</title>
        <authorList>
            <person name="Probst A.J."/>
            <person name="Ladd B."/>
            <person name="Jarett J.K."/>
            <person name="Geller-Mcgrath D.E."/>
            <person name="Sieber C.M.K."/>
            <person name="Emerson J.B."/>
            <person name="Anantharaman K."/>
            <person name="Thomas B.C."/>
            <person name="Malmstrom R."/>
            <person name="Stieglmeier M."/>
            <person name="Klingl A."/>
            <person name="Woyke T."/>
            <person name="Ryan C.M."/>
            <person name="Banfield J.F."/>
        </authorList>
    </citation>
    <scope>NUCLEOTIDE SEQUENCE [LARGE SCALE GENOMIC DNA]</scope>
</reference>
<dbReference type="Gene3D" id="3.40.30.10">
    <property type="entry name" value="Glutaredoxin"/>
    <property type="match status" value="1"/>
</dbReference>
<gene>
    <name evidence="4" type="ORF">COY93_02830</name>
</gene>
<evidence type="ECO:0000313" key="5">
    <source>
        <dbReference type="Proteomes" id="UP000230973"/>
    </source>
</evidence>
<keyword evidence="1" id="KW-1015">Disulfide bond</keyword>
<sequence length="81" mass="9045">MENQKEVIVYSTPTCPYCVMVKAFLKEKGIDYRDIDVATDEESAREMVEKTGQMGVPVVMIGETVIIGFDQEAIIKTLGLE</sequence>
<dbReference type="CDD" id="cd02976">
    <property type="entry name" value="NrdH"/>
    <property type="match status" value="1"/>
</dbReference>